<dbReference type="Proteomes" id="UP001054945">
    <property type="component" value="Unassembled WGS sequence"/>
</dbReference>
<evidence type="ECO:0000313" key="3">
    <source>
        <dbReference type="EMBL" id="GIX96919.1"/>
    </source>
</evidence>
<dbReference type="Pfam" id="PF18148">
    <property type="entry name" value="RGS_DHEX"/>
    <property type="match status" value="1"/>
</dbReference>
<dbReference type="EMBL" id="BPLR01004711">
    <property type="protein sequence ID" value="GIX96919.1"/>
    <property type="molecule type" value="Genomic_DNA"/>
</dbReference>
<proteinExistence type="predicted"/>
<keyword evidence="1" id="KW-0734">Signal transduction inhibitor</keyword>
<name>A0AAV4PJT5_CAEEX</name>
<dbReference type="PANTHER" id="PTHR45746:SF6">
    <property type="entry name" value="LP21163P"/>
    <property type="match status" value="1"/>
</dbReference>
<gene>
    <name evidence="3" type="primary">RGS7_2</name>
    <name evidence="3" type="ORF">CEXT_711951</name>
</gene>
<evidence type="ECO:0000259" key="2">
    <source>
        <dbReference type="Pfam" id="PF18148"/>
    </source>
</evidence>
<protein>
    <submittedName>
        <fullName evidence="3">Regulator of G-protein signaling 7</fullName>
    </submittedName>
</protein>
<organism evidence="3 4">
    <name type="scientific">Caerostris extrusa</name>
    <name type="common">Bark spider</name>
    <name type="synonym">Caerostris bankana</name>
    <dbReference type="NCBI Taxonomy" id="172846"/>
    <lineage>
        <taxon>Eukaryota</taxon>
        <taxon>Metazoa</taxon>
        <taxon>Ecdysozoa</taxon>
        <taxon>Arthropoda</taxon>
        <taxon>Chelicerata</taxon>
        <taxon>Arachnida</taxon>
        <taxon>Araneae</taxon>
        <taxon>Araneomorphae</taxon>
        <taxon>Entelegynae</taxon>
        <taxon>Araneoidea</taxon>
        <taxon>Araneidae</taxon>
        <taxon>Caerostris</taxon>
    </lineage>
</organism>
<keyword evidence="4" id="KW-1185">Reference proteome</keyword>
<dbReference type="GO" id="GO:0043005">
    <property type="term" value="C:neuron projection"/>
    <property type="evidence" value="ECO:0007669"/>
    <property type="project" value="TreeGrafter"/>
</dbReference>
<dbReference type="InterPro" id="IPR040759">
    <property type="entry name" value="RGS_DHEX"/>
</dbReference>
<dbReference type="GO" id="GO:0008277">
    <property type="term" value="P:regulation of G protein-coupled receptor signaling pathway"/>
    <property type="evidence" value="ECO:0007669"/>
    <property type="project" value="InterPro"/>
</dbReference>
<evidence type="ECO:0000256" key="1">
    <source>
        <dbReference type="ARBA" id="ARBA00022700"/>
    </source>
</evidence>
<dbReference type="GO" id="GO:0005096">
    <property type="term" value="F:GTPase activator activity"/>
    <property type="evidence" value="ECO:0007669"/>
    <property type="project" value="TreeGrafter"/>
</dbReference>
<dbReference type="InterPro" id="IPR047016">
    <property type="entry name" value="RGS6/7/9/11"/>
</dbReference>
<sequence>MGAPWGFFALSQWIPEQTSMATLNNNRCRRENHPRGRSPTMQPAGISRMAHARVTSMGSHSLRSRIDMCIALKRCLYTFSWSGGGCTAEPVAACHLRVSNMNFRLNWGTGGVDKKKRDKFERKVLDSQERAFWDVHRPVPGCVNTTEIDLKKAFKVNLPPRYTKNKKQPLAKFRLVI</sequence>
<dbReference type="Gene3D" id="1.10.1240.60">
    <property type="match status" value="1"/>
</dbReference>
<dbReference type="PANTHER" id="PTHR45746">
    <property type="entry name" value="LP21163P"/>
    <property type="match status" value="1"/>
</dbReference>
<dbReference type="InterPro" id="IPR047017">
    <property type="entry name" value="RGS6/7/9/11_DHEX_sf"/>
</dbReference>
<evidence type="ECO:0000313" key="4">
    <source>
        <dbReference type="Proteomes" id="UP001054945"/>
    </source>
</evidence>
<feature type="domain" description="Regulator of G-protein signalling DHEX" evidence="2">
    <location>
        <begin position="114"/>
        <end position="149"/>
    </location>
</feature>
<comment type="caution">
    <text evidence="3">The sequence shown here is derived from an EMBL/GenBank/DDBJ whole genome shotgun (WGS) entry which is preliminary data.</text>
</comment>
<accession>A0AAV4PJT5</accession>
<dbReference type="GO" id="GO:0005737">
    <property type="term" value="C:cytoplasm"/>
    <property type="evidence" value="ECO:0007669"/>
    <property type="project" value="TreeGrafter"/>
</dbReference>
<reference evidence="3 4" key="1">
    <citation type="submission" date="2021-06" db="EMBL/GenBank/DDBJ databases">
        <title>Caerostris extrusa draft genome.</title>
        <authorList>
            <person name="Kono N."/>
            <person name="Arakawa K."/>
        </authorList>
    </citation>
    <scope>NUCLEOTIDE SEQUENCE [LARGE SCALE GENOMIC DNA]</scope>
</reference>
<dbReference type="AlphaFoldDB" id="A0AAV4PJT5"/>
<dbReference type="GO" id="GO:0009968">
    <property type="term" value="P:negative regulation of signal transduction"/>
    <property type="evidence" value="ECO:0007669"/>
    <property type="project" value="UniProtKB-KW"/>
</dbReference>